<dbReference type="AlphaFoldDB" id="A0A367YUD1"/>
<name>A0A367YUD1_9ACTN</name>
<evidence type="ECO:0000313" key="1">
    <source>
        <dbReference type="EMBL" id="RCK69400.1"/>
    </source>
</evidence>
<evidence type="ECO:0000313" key="2">
    <source>
        <dbReference type="Proteomes" id="UP000252770"/>
    </source>
</evidence>
<keyword evidence="2" id="KW-1185">Reference proteome</keyword>
<dbReference type="EMBL" id="QOUI01000006">
    <property type="protein sequence ID" value="RCK69400.1"/>
    <property type="molecule type" value="Genomic_DNA"/>
</dbReference>
<proteinExistence type="predicted"/>
<sequence>MNPPAGSWWSRLRRRRLPADRLAALREVVGAEPRVLRWAESDRGLVAALPDALAVDRGPETGWELLGWHQIEHGGWSGPDRLLQWTTVEGRRGQVRLVDPGRLPEVFRERVNATIVVQRDVTDAATGAEFTLSGRRALPGSGTTAGPTALEWRVHLKRGTSASAPGVAEATQRAMRELRREYDISPHGC</sequence>
<organism evidence="1 2">
    <name type="scientific">Desertihabitans brevis</name>
    <dbReference type="NCBI Taxonomy" id="2268447"/>
    <lineage>
        <taxon>Bacteria</taxon>
        <taxon>Bacillati</taxon>
        <taxon>Actinomycetota</taxon>
        <taxon>Actinomycetes</taxon>
        <taxon>Propionibacteriales</taxon>
        <taxon>Propionibacteriaceae</taxon>
        <taxon>Desertihabitans</taxon>
    </lineage>
</organism>
<accession>A0A367YUD1</accession>
<dbReference type="RefSeq" id="WP_114126718.1">
    <property type="nucleotide sequence ID" value="NZ_QOUI01000006.1"/>
</dbReference>
<comment type="caution">
    <text evidence="1">The sequence shown here is derived from an EMBL/GenBank/DDBJ whole genome shotgun (WGS) entry which is preliminary data.</text>
</comment>
<reference evidence="1 2" key="1">
    <citation type="submission" date="2018-07" db="EMBL/GenBank/DDBJ databases">
        <title>Desertimonas flava gen. nov. sp. nov.</title>
        <authorList>
            <person name="Liu S."/>
        </authorList>
    </citation>
    <scope>NUCLEOTIDE SEQUENCE [LARGE SCALE GENOMIC DNA]</scope>
    <source>
        <strain evidence="1 2">16Sb5-5</strain>
    </source>
</reference>
<protein>
    <submittedName>
        <fullName evidence="1">Uncharacterized protein</fullName>
    </submittedName>
</protein>
<dbReference type="Proteomes" id="UP000252770">
    <property type="component" value="Unassembled WGS sequence"/>
</dbReference>
<gene>
    <name evidence="1" type="ORF">DT076_10960</name>
</gene>